<comment type="caution">
    <text evidence="2">The sequence shown here is derived from an EMBL/GenBank/DDBJ whole genome shotgun (WGS) entry which is preliminary data.</text>
</comment>
<keyword evidence="1" id="KW-0732">Signal</keyword>
<sequence length="200" mass="20297">MPAVRHLRAAAVTATALLTLFATGAASQAGPRTAAPAPATSAAVQGTLRCSLVTAPGQRITFSPAVTGATRKISARGSADLNNCTSPNGRQSRIASGRLTMAGTAQASCRRASSLSGKGTVTWYAGPNRTGRVLGRSTLAPAPGGTRGYTAADSFLNGTVVSGLMAHRAYSGSAVPTNNVRRCFSTGVKYLQGRGAFSIR</sequence>
<proteinExistence type="predicted"/>
<evidence type="ECO:0000256" key="1">
    <source>
        <dbReference type="SAM" id="SignalP"/>
    </source>
</evidence>
<evidence type="ECO:0008006" key="4">
    <source>
        <dbReference type="Google" id="ProtNLM"/>
    </source>
</evidence>
<protein>
    <recommendedName>
        <fullName evidence="4">Ig-like domain-containing protein</fullName>
    </recommendedName>
</protein>
<name>A0ABN3XQV5_9ACTN</name>
<accession>A0ABN3XQV5</accession>
<evidence type="ECO:0000313" key="3">
    <source>
        <dbReference type="Proteomes" id="UP001500403"/>
    </source>
</evidence>
<feature type="chain" id="PRO_5047162052" description="Ig-like domain-containing protein" evidence="1">
    <location>
        <begin position="26"/>
        <end position="200"/>
    </location>
</feature>
<evidence type="ECO:0000313" key="2">
    <source>
        <dbReference type="EMBL" id="GAA2973303.1"/>
    </source>
</evidence>
<dbReference type="RefSeq" id="WP_344500705.1">
    <property type="nucleotide sequence ID" value="NZ_BAAAUD010000111.1"/>
</dbReference>
<feature type="signal peptide" evidence="1">
    <location>
        <begin position="1"/>
        <end position="25"/>
    </location>
</feature>
<dbReference type="Proteomes" id="UP001500403">
    <property type="component" value="Unassembled WGS sequence"/>
</dbReference>
<gene>
    <name evidence="2" type="ORF">GCM10010446_67140</name>
</gene>
<keyword evidence="3" id="KW-1185">Reference proteome</keyword>
<reference evidence="3" key="1">
    <citation type="journal article" date="2019" name="Int. J. Syst. Evol. Microbiol.">
        <title>The Global Catalogue of Microorganisms (GCM) 10K type strain sequencing project: providing services to taxonomists for standard genome sequencing and annotation.</title>
        <authorList>
            <consortium name="The Broad Institute Genomics Platform"/>
            <consortium name="The Broad Institute Genome Sequencing Center for Infectious Disease"/>
            <person name="Wu L."/>
            <person name="Ma J."/>
        </authorList>
    </citation>
    <scope>NUCLEOTIDE SEQUENCE [LARGE SCALE GENOMIC DNA]</scope>
    <source>
        <strain evidence="3">JCM 9088</strain>
    </source>
</reference>
<organism evidence="2 3">
    <name type="scientific">Streptomyces enissocaesilis</name>
    <dbReference type="NCBI Taxonomy" id="332589"/>
    <lineage>
        <taxon>Bacteria</taxon>
        <taxon>Bacillati</taxon>
        <taxon>Actinomycetota</taxon>
        <taxon>Actinomycetes</taxon>
        <taxon>Kitasatosporales</taxon>
        <taxon>Streptomycetaceae</taxon>
        <taxon>Streptomyces</taxon>
        <taxon>Streptomyces rochei group</taxon>
    </lineage>
</organism>
<dbReference type="EMBL" id="BAAAUD010000111">
    <property type="protein sequence ID" value="GAA2973303.1"/>
    <property type="molecule type" value="Genomic_DNA"/>
</dbReference>